<gene>
    <name evidence="1" type="ORF">AYI69_g4628</name>
</gene>
<evidence type="ECO:0000313" key="2">
    <source>
        <dbReference type="Proteomes" id="UP000187429"/>
    </source>
</evidence>
<comment type="caution">
    <text evidence="1">The sequence shown here is derived from an EMBL/GenBank/DDBJ whole genome shotgun (WGS) entry which is preliminary data.</text>
</comment>
<accession>A0A1R1YC17</accession>
<dbReference type="AlphaFoldDB" id="A0A1R1YC17"/>
<name>A0A1R1YC17_9FUNG</name>
<dbReference type="Proteomes" id="UP000187429">
    <property type="component" value="Unassembled WGS sequence"/>
</dbReference>
<protein>
    <submittedName>
        <fullName evidence="1">Uncharacterized protein</fullName>
    </submittedName>
</protein>
<reference evidence="2" key="1">
    <citation type="submission" date="2017-01" db="EMBL/GenBank/DDBJ databases">
        <authorList>
            <person name="Wang Y."/>
            <person name="White M."/>
            <person name="Kvist S."/>
            <person name="Moncalvo J.-M."/>
        </authorList>
    </citation>
    <scope>NUCLEOTIDE SEQUENCE [LARGE SCALE GENOMIC DNA]</scope>
    <source>
        <strain evidence="2">ID-206-W2</strain>
    </source>
</reference>
<organism evidence="1 2">
    <name type="scientific">Smittium culicis</name>
    <dbReference type="NCBI Taxonomy" id="133412"/>
    <lineage>
        <taxon>Eukaryota</taxon>
        <taxon>Fungi</taxon>
        <taxon>Fungi incertae sedis</taxon>
        <taxon>Zoopagomycota</taxon>
        <taxon>Kickxellomycotina</taxon>
        <taxon>Harpellomycetes</taxon>
        <taxon>Harpellales</taxon>
        <taxon>Legeriomycetaceae</taxon>
        <taxon>Smittium</taxon>
    </lineage>
</organism>
<dbReference type="EMBL" id="LSSM01001821">
    <property type="protein sequence ID" value="OMJ24461.1"/>
    <property type="molecule type" value="Genomic_DNA"/>
</dbReference>
<evidence type="ECO:0000313" key="1">
    <source>
        <dbReference type="EMBL" id="OMJ24461.1"/>
    </source>
</evidence>
<sequence>MCERTIESIPKDRNKRYTMDIIKEYELELQREMLDKSINDINLPRMIDHKEYKSTGNLKSFYKNYEVKSVIRKYKYNRKLI</sequence>
<keyword evidence="2" id="KW-1185">Reference proteome</keyword>
<proteinExistence type="predicted"/>